<dbReference type="GO" id="GO:0005615">
    <property type="term" value="C:extracellular space"/>
    <property type="evidence" value="ECO:0007669"/>
    <property type="project" value="TreeGrafter"/>
</dbReference>
<dbReference type="Pfam" id="PF11838">
    <property type="entry name" value="ERAP1_C"/>
    <property type="match status" value="1"/>
</dbReference>
<dbReference type="eggNOG" id="KOG1046">
    <property type="taxonomic scope" value="Eukaryota"/>
</dbReference>
<dbReference type="GO" id="GO:0008270">
    <property type="term" value="F:zinc ion binding"/>
    <property type="evidence" value="ECO:0007669"/>
    <property type="project" value="TreeGrafter"/>
</dbReference>
<dbReference type="GO" id="GO:0042277">
    <property type="term" value="F:peptide binding"/>
    <property type="evidence" value="ECO:0007669"/>
    <property type="project" value="TreeGrafter"/>
</dbReference>
<comment type="similarity">
    <text evidence="1">Belongs to the peptidase M1 family.</text>
</comment>
<sequence>MAVQDPEVTSRGISARLCTTTPCATARKWNFLWQRYLKSNVGSEKVMIIGALSCIREIWLVERFLLWSLKNTSSVRKQDTTIVFGGVTKSDVGFHLANSFFLENVEEIYNNISPDTSRVSRFIEPLAELMSSMKELQELKDLVESKRTVFEKATQGVKQALKTVEINLQWKLHGYTQMILVAVELPVRKSRCDGAAGLIRRCPRVGLSRVFVFF</sequence>
<dbReference type="InterPro" id="IPR050344">
    <property type="entry name" value="Peptidase_M1_aminopeptidases"/>
</dbReference>
<evidence type="ECO:0000259" key="2">
    <source>
        <dbReference type="Pfam" id="PF11838"/>
    </source>
</evidence>
<evidence type="ECO:0000313" key="3">
    <source>
        <dbReference type="EMBL" id="EJY58141.1"/>
    </source>
</evidence>
<evidence type="ECO:0000256" key="1">
    <source>
        <dbReference type="ARBA" id="ARBA00010136"/>
    </source>
</evidence>
<dbReference type="GO" id="GO:0005737">
    <property type="term" value="C:cytoplasm"/>
    <property type="evidence" value="ECO:0007669"/>
    <property type="project" value="TreeGrafter"/>
</dbReference>
<dbReference type="Gene3D" id="1.25.50.20">
    <property type="match status" value="1"/>
</dbReference>
<feature type="domain" description="ERAP1-like C-terminal" evidence="2">
    <location>
        <begin position="25"/>
        <end position="165"/>
    </location>
</feature>
<reference evidence="3" key="3">
    <citation type="submission" date="2012-09" db="EMBL/GenBank/DDBJ databases">
        <authorList>
            <consortium name="VectorBase"/>
        </authorList>
    </citation>
    <scope>NUCLEOTIDE SEQUENCE</scope>
    <source>
        <strain evidence="3">Liverpool</strain>
    </source>
</reference>
<reference evidence="3" key="2">
    <citation type="journal article" date="2007" name="Science">
        <title>Genome sequence of Aedes aegypti, a major arbovirus vector.</title>
        <authorList>
            <person name="Nene V."/>
            <person name="Wortman J.R."/>
            <person name="Lawson D."/>
            <person name="Haas B."/>
            <person name="Kodira C."/>
            <person name="Tu Z.J."/>
            <person name="Loftus B."/>
            <person name="Xi Z."/>
            <person name="Megy K."/>
            <person name="Grabherr M."/>
            <person name="Ren Q."/>
            <person name="Zdobnov E.M."/>
            <person name="Lobo N.F."/>
            <person name="Campbell K.S."/>
            <person name="Brown S.E."/>
            <person name="Bonaldo M.F."/>
            <person name="Zhu J."/>
            <person name="Sinkins S.P."/>
            <person name="Hogenkamp D.G."/>
            <person name="Amedeo P."/>
            <person name="Arensburger P."/>
            <person name="Atkinson P.W."/>
            <person name="Bidwell S."/>
            <person name="Biedler J."/>
            <person name="Birney E."/>
            <person name="Bruggner R.V."/>
            <person name="Costas J."/>
            <person name="Coy M.R."/>
            <person name="Crabtree J."/>
            <person name="Crawford M."/>
            <person name="Debruyn B."/>
            <person name="Decaprio D."/>
            <person name="Eiglmeier K."/>
            <person name="Eisenstadt E."/>
            <person name="El-Dorry H."/>
            <person name="Gelbart W.M."/>
            <person name="Gomes S.L."/>
            <person name="Hammond M."/>
            <person name="Hannick L.I."/>
            <person name="Hogan J.R."/>
            <person name="Holmes M.H."/>
            <person name="Jaffe D."/>
            <person name="Johnston J.S."/>
            <person name="Kennedy R.C."/>
            <person name="Koo H."/>
            <person name="Kravitz S."/>
            <person name="Kriventseva E.V."/>
            <person name="Kulp D."/>
            <person name="Labutti K."/>
            <person name="Lee E."/>
            <person name="Li S."/>
            <person name="Lovin D.D."/>
            <person name="Mao C."/>
            <person name="Mauceli E."/>
            <person name="Menck C.F."/>
            <person name="Miller J.R."/>
            <person name="Montgomery P."/>
            <person name="Mori A."/>
            <person name="Nascimento A.L."/>
            <person name="Naveira H.F."/>
            <person name="Nusbaum C."/>
            <person name="O'leary S."/>
            <person name="Orvis J."/>
            <person name="Pertea M."/>
            <person name="Quesneville H."/>
            <person name="Reidenbach K.R."/>
            <person name="Rogers Y.H."/>
            <person name="Roth C.W."/>
            <person name="Schneider J.R."/>
            <person name="Schatz M."/>
            <person name="Shumway M."/>
            <person name="Stanke M."/>
            <person name="Stinson E.O."/>
            <person name="Tubio J.M."/>
            <person name="Vanzee J.P."/>
            <person name="Verjovski-Almeida S."/>
            <person name="Werner D."/>
            <person name="White O."/>
            <person name="Wyder S."/>
            <person name="Zeng Q."/>
            <person name="Zhao Q."/>
            <person name="Zhao Y."/>
            <person name="Hill C.A."/>
            <person name="Raikhel A.S."/>
            <person name="Soares M.B."/>
            <person name="Knudson D.L."/>
            <person name="Lee N.H."/>
            <person name="Galagan J."/>
            <person name="Salzberg S.L."/>
            <person name="Paulsen I.T."/>
            <person name="Dimopoulos G."/>
            <person name="Collins F.H."/>
            <person name="Birren B."/>
            <person name="Fraser-Liggett C.M."/>
            <person name="Severson D.W."/>
        </authorList>
    </citation>
    <scope>NUCLEOTIDE SEQUENCE [LARGE SCALE GENOMIC DNA]</scope>
    <source>
        <strain evidence="3">Liverpool</strain>
    </source>
</reference>
<dbReference type="VEuPathDB" id="VectorBase:AAEL012217"/>
<dbReference type="GO" id="GO:0006508">
    <property type="term" value="P:proteolysis"/>
    <property type="evidence" value="ECO:0007669"/>
    <property type="project" value="TreeGrafter"/>
</dbReference>
<dbReference type="GO" id="GO:0070006">
    <property type="term" value="F:metalloaminopeptidase activity"/>
    <property type="evidence" value="ECO:0007669"/>
    <property type="project" value="TreeGrafter"/>
</dbReference>
<dbReference type="Proteomes" id="UP000682892">
    <property type="component" value="Unassembled WGS sequence"/>
</dbReference>
<dbReference type="AlphaFoldDB" id="J9EBR8"/>
<proteinExistence type="inferred from homology"/>
<accession>J9EBR8</accession>
<gene>
    <name evidence="3" type="ORF">AaeL_AAEL017006</name>
</gene>
<dbReference type="PhylomeDB" id="J9EBR8"/>
<organism evidence="3 4">
    <name type="scientific">Aedes aegypti</name>
    <name type="common">Yellowfever mosquito</name>
    <name type="synonym">Culex aegypti</name>
    <dbReference type="NCBI Taxonomy" id="7159"/>
    <lineage>
        <taxon>Eukaryota</taxon>
        <taxon>Metazoa</taxon>
        <taxon>Ecdysozoa</taxon>
        <taxon>Arthropoda</taxon>
        <taxon>Hexapoda</taxon>
        <taxon>Insecta</taxon>
        <taxon>Pterygota</taxon>
        <taxon>Neoptera</taxon>
        <taxon>Endopterygota</taxon>
        <taxon>Diptera</taxon>
        <taxon>Nematocera</taxon>
        <taxon>Culicoidea</taxon>
        <taxon>Culicidae</taxon>
        <taxon>Culicinae</taxon>
        <taxon>Aedini</taxon>
        <taxon>Aedes</taxon>
        <taxon>Stegomyia</taxon>
    </lineage>
</organism>
<reference evidence="3" key="1">
    <citation type="submission" date="2005-10" db="EMBL/GenBank/DDBJ databases">
        <authorList>
            <person name="Loftus B.J."/>
            <person name="Nene V.M."/>
            <person name="Hannick L.I."/>
            <person name="Bidwell S."/>
            <person name="Haas B."/>
            <person name="Amedeo P."/>
            <person name="Orvis J."/>
            <person name="Wortman J.R."/>
            <person name="White O.R."/>
            <person name="Salzberg S."/>
            <person name="Shumway M."/>
            <person name="Koo H."/>
            <person name="Zhao Y."/>
            <person name="Holmes M."/>
            <person name="Miller J."/>
            <person name="Schatz M."/>
            <person name="Pop M."/>
            <person name="Pai G."/>
            <person name="Utterback T."/>
            <person name="Rogers Y.-H."/>
            <person name="Kravitz S."/>
            <person name="Fraser C.M."/>
        </authorList>
    </citation>
    <scope>NUCLEOTIDE SEQUENCE</scope>
    <source>
        <strain evidence="3">Liverpool</strain>
    </source>
</reference>
<dbReference type="GO" id="GO:0016020">
    <property type="term" value="C:membrane"/>
    <property type="evidence" value="ECO:0007669"/>
    <property type="project" value="TreeGrafter"/>
</dbReference>
<evidence type="ECO:0000313" key="4">
    <source>
        <dbReference type="Proteomes" id="UP000682892"/>
    </source>
</evidence>
<protein>
    <submittedName>
        <fullName evidence="3">AAEL017006-PA</fullName>
    </submittedName>
</protein>
<dbReference type="PANTHER" id="PTHR11533:SF253">
    <property type="entry name" value="AMINOPEPTIDASE-RELATED"/>
    <property type="match status" value="1"/>
</dbReference>
<dbReference type="EMBL" id="CH477230">
    <property type="protein sequence ID" value="EJY58141.1"/>
    <property type="molecule type" value="Genomic_DNA"/>
</dbReference>
<dbReference type="PANTHER" id="PTHR11533">
    <property type="entry name" value="PROTEASE M1 ZINC METALLOPROTEASE"/>
    <property type="match status" value="1"/>
</dbReference>
<dbReference type="GO" id="GO:0043171">
    <property type="term" value="P:peptide catabolic process"/>
    <property type="evidence" value="ECO:0007669"/>
    <property type="project" value="TreeGrafter"/>
</dbReference>
<dbReference type="HOGENOM" id="CLU_071981_0_0_1"/>
<dbReference type="InterPro" id="IPR024571">
    <property type="entry name" value="ERAP1-like_C_dom"/>
</dbReference>
<dbReference type="PaxDb" id="7159-AAEL017006-PA"/>
<name>J9EBR8_AEDAE</name>